<keyword evidence="2" id="KW-1185">Reference proteome</keyword>
<evidence type="ECO:0000313" key="1">
    <source>
        <dbReference type="EMBL" id="THH21183.1"/>
    </source>
</evidence>
<sequence length="196" mass="21487">MSTSVATKLRGIGVIGAVPVCDTLRVVADIRNPVPLEIEAREGRKLILAWSLHYFHETGLNIKDVLDCIFSATPAPLLARLRTVEVVVQENDIHVPEYLSLIDQVEALHLTGAQGIITEIVRQHLACTTSHDSAGNPVLQPSMTLPFPNLRFITLDNIRLSAKAVGHCDLRTALFLMCALRKNEGVEVTLVLINGR</sequence>
<dbReference type="EMBL" id="SGPM01000460">
    <property type="protein sequence ID" value="THH21183.1"/>
    <property type="molecule type" value="Genomic_DNA"/>
</dbReference>
<gene>
    <name evidence="1" type="ORF">EUX98_g8438</name>
</gene>
<evidence type="ECO:0000313" key="2">
    <source>
        <dbReference type="Proteomes" id="UP000308730"/>
    </source>
</evidence>
<dbReference type="AlphaFoldDB" id="A0A4V3XGF5"/>
<accession>A0A4V3XGF5</accession>
<name>A0A4V3XGF5_9APHY</name>
<organism evidence="1 2">
    <name type="scientific">Antrodiella citrinella</name>
    <dbReference type="NCBI Taxonomy" id="2447956"/>
    <lineage>
        <taxon>Eukaryota</taxon>
        <taxon>Fungi</taxon>
        <taxon>Dikarya</taxon>
        <taxon>Basidiomycota</taxon>
        <taxon>Agaricomycotina</taxon>
        <taxon>Agaricomycetes</taxon>
        <taxon>Polyporales</taxon>
        <taxon>Steccherinaceae</taxon>
        <taxon>Antrodiella</taxon>
    </lineage>
</organism>
<dbReference type="Proteomes" id="UP000308730">
    <property type="component" value="Unassembled WGS sequence"/>
</dbReference>
<comment type="caution">
    <text evidence="1">The sequence shown here is derived from an EMBL/GenBank/DDBJ whole genome shotgun (WGS) entry which is preliminary data.</text>
</comment>
<protein>
    <submittedName>
        <fullName evidence="1">Uncharacterized protein</fullName>
    </submittedName>
</protein>
<proteinExistence type="predicted"/>
<reference evidence="1 2" key="1">
    <citation type="submission" date="2019-02" db="EMBL/GenBank/DDBJ databases">
        <title>Genome sequencing of the rare red list fungi Antrodiella citrinella (Flaviporus citrinellus).</title>
        <authorList>
            <person name="Buettner E."/>
            <person name="Kellner H."/>
        </authorList>
    </citation>
    <scope>NUCLEOTIDE SEQUENCE [LARGE SCALE GENOMIC DNA]</scope>
    <source>
        <strain evidence="1 2">DSM 108506</strain>
    </source>
</reference>